<gene>
    <name evidence="3" type="ORF">SD37_21370</name>
</gene>
<dbReference type="PANTHER" id="PTHR18964:SF149">
    <property type="entry name" value="BIFUNCTIONAL UDP-N-ACETYLGLUCOSAMINE 2-EPIMERASE_N-ACETYLMANNOSAMINE KINASE"/>
    <property type="match status" value="1"/>
</dbReference>
<dbReference type="STRING" id="31958.SD37_21370"/>
<dbReference type="Pfam" id="PF12802">
    <property type="entry name" value="MarR_2"/>
    <property type="match status" value="1"/>
</dbReference>
<dbReference type="EMBL" id="CP016174">
    <property type="protein sequence ID" value="ANN17946.1"/>
    <property type="molecule type" value="Genomic_DNA"/>
</dbReference>
<dbReference type="InterPro" id="IPR036390">
    <property type="entry name" value="WH_DNA-bd_sf"/>
</dbReference>
<dbReference type="Gene3D" id="3.30.420.40">
    <property type="match status" value="2"/>
</dbReference>
<dbReference type="SUPFAM" id="SSF53067">
    <property type="entry name" value="Actin-like ATPase domain"/>
    <property type="match status" value="1"/>
</dbReference>
<comment type="similarity">
    <text evidence="1">Belongs to the ROK (NagC/XylR) family.</text>
</comment>
<keyword evidence="3" id="KW-0418">Kinase</keyword>
<dbReference type="Gene3D" id="1.10.10.10">
    <property type="entry name" value="Winged helix-like DNA-binding domain superfamily/Winged helix DNA-binding domain"/>
    <property type="match status" value="1"/>
</dbReference>
<dbReference type="KEGG" id="aori:SD37_21370"/>
<dbReference type="RefSeq" id="WP_044851875.1">
    <property type="nucleotide sequence ID" value="NZ_CP016174.1"/>
</dbReference>
<dbReference type="AlphaFoldDB" id="A0A193C0B1"/>
<keyword evidence="4" id="KW-1185">Reference proteome</keyword>
<feature type="domain" description="HTH marR-type" evidence="2">
    <location>
        <begin position="17"/>
        <end position="62"/>
    </location>
</feature>
<keyword evidence="3" id="KW-0808">Transferase</keyword>
<reference evidence="3 4" key="1">
    <citation type="journal article" date="2015" name="Genome Announc.">
        <title>Draft Genome Sequence of Norvancomycin-Producing Strain Amycolatopsis orientalis CPCC200066.</title>
        <authorList>
            <person name="Lei X."/>
            <person name="Yuan F."/>
            <person name="Shi Y."/>
            <person name="Li X."/>
            <person name="Wang L."/>
            <person name="Hong B."/>
        </authorList>
    </citation>
    <scope>NUCLEOTIDE SEQUENCE [LARGE SCALE GENOMIC DNA]</scope>
    <source>
        <strain evidence="3 4">B-37</strain>
    </source>
</reference>
<dbReference type="eggNOG" id="COG1940">
    <property type="taxonomic scope" value="Bacteria"/>
</dbReference>
<accession>A0A193C0B1</accession>
<evidence type="ECO:0000256" key="1">
    <source>
        <dbReference type="ARBA" id="ARBA00006479"/>
    </source>
</evidence>
<dbReference type="Pfam" id="PF00480">
    <property type="entry name" value="ROK"/>
    <property type="match status" value="1"/>
</dbReference>
<dbReference type="GO" id="GO:0016301">
    <property type="term" value="F:kinase activity"/>
    <property type="evidence" value="ECO:0007669"/>
    <property type="project" value="UniProtKB-KW"/>
</dbReference>
<name>A0A193C0B1_AMYOR</name>
<evidence type="ECO:0000313" key="4">
    <source>
        <dbReference type="Proteomes" id="UP000093695"/>
    </source>
</evidence>
<organism evidence="3 4">
    <name type="scientific">Amycolatopsis orientalis</name>
    <name type="common">Nocardia orientalis</name>
    <dbReference type="NCBI Taxonomy" id="31958"/>
    <lineage>
        <taxon>Bacteria</taxon>
        <taxon>Bacillati</taxon>
        <taxon>Actinomycetota</taxon>
        <taxon>Actinomycetes</taxon>
        <taxon>Pseudonocardiales</taxon>
        <taxon>Pseudonocardiaceae</taxon>
        <taxon>Amycolatopsis</taxon>
    </lineage>
</organism>
<proteinExistence type="inferred from homology"/>
<sequence>MIGTRPAGQHTVRQHNAALVLGAIADGPGTSRAGLSAATGLTKATVSSVVDRLIGADLVAEGEPERRVGPGRRGTVVSLSPTGPHGLGIEIGVDYLASCLVDLTGTVRAEEVRYADNRTPRVFQRVSAFLRSARKQAEALGVPVAGVGVAVPGVVESSSGLVRLAPNLGWRDVDLADRLGETFTVANEANFAALAELWHGSALPDFVHVSGEIGIGAGIVLDRALFEGVRGAGGEIGHLPVAPDGPPCSCGANGCLERMAGQEEILRLAGAETVDDLISALEAGNDAAAVAVATAAGHLGVGLSTVVNLMDVPAVVLGGTYARLEPWLREPLLAELERRVPSTAWSPVRLVRSSLGTRAAVRGAAGAVIRAVLADPEHYLTTHWPSDQDARGR</sequence>
<dbReference type="PANTHER" id="PTHR18964">
    <property type="entry name" value="ROK (REPRESSOR, ORF, KINASE) FAMILY"/>
    <property type="match status" value="1"/>
</dbReference>
<dbReference type="GO" id="GO:0003700">
    <property type="term" value="F:DNA-binding transcription factor activity"/>
    <property type="evidence" value="ECO:0007669"/>
    <property type="project" value="InterPro"/>
</dbReference>
<dbReference type="InterPro" id="IPR000600">
    <property type="entry name" value="ROK"/>
</dbReference>
<dbReference type="SUPFAM" id="SSF46785">
    <property type="entry name" value="Winged helix' DNA-binding domain"/>
    <property type="match status" value="1"/>
</dbReference>
<dbReference type="InterPro" id="IPR000835">
    <property type="entry name" value="HTH_MarR-typ"/>
</dbReference>
<evidence type="ECO:0000259" key="2">
    <source>
        <dbReference type="Pfam" id="PF12802"/>
    </source>
</evidence>
<dbReference type="Proteomes" id="UP000093695">
    <property type="component" value="Chromosome"/>
</dbReference>
<dbReference type="InterPro" id="IPR043129">
    <property type="entry name" value="ATPase_NBD"/>
</dbReference>
<protein>
    <submittedName>
        <fullName evidence="3">Sugar kinase</fullName>
    </submittedName>
</protein>
<evidence type="ECO:0000313" key="3">
    <source>
        <dbReference type="EMBL" id="ANN17946.1"/>
    </source>
</evidence>
<dbReference type="InterPro" id="IPR036388">
    <property type="entry name" value="WH-like_DNA-bd_sf"/>
</dbReference>